<sequence>MEEVTAAKAAAMEADVRLEALDVMAISVLRPDGHPGPYIPKMIVPERVHNDCLHWCLPGPVDTWNEIMIEMLLRRWRV</sequence>
<dbReference type="Gramene" id="CDY71945">
    <property type="protein sequence ID" value="CDY71945"/>
    <property type="gene ID" value="GSBRNA2T00022668001"/>
</dbReference>
<dbReference type="PaxDb" id="3708-A0A078K004"/>
<dbReference type="OMA" id="WPDERWK"/>
<dbReference type="STRING" id="3708.A0A078K004"/>
<comment type="similarity">
    <text evidence="1">Belongs to the PC-esterase family. TBL subfamily.</text>
</comment>
<dbReference type="GO" id="GO:0016413">
    <property type="term" value="F:O-acetyltransferase activity"/>
    <property type="evidence" value="ECO:0007669"/>
    <property type="project" value="InterPro"/>
</dbReference>
<gene>
    <name evidence="4" type="primary">BnaUnng04740D</name>
    <name evidence="3" type="ORF">DARMORV10_C02P27440.1</name>
    <name evidence="4" type="ORF">GSBRNA2T00022668001</name>
</gene>
<reference evidence="4" key="2">
    <citation type="submission" date="2014-06" db="EMBL/GenBank/DDBJ databases">
        <authorList>
            <person name="Genoscope - CEA"/>
        </authorList>
    </citation>
    <scope>NUCLEOTIDE SEQUENCE</scope>
</reference>
<dbReference type="Proteomes" id="UP001295469">
    <property type="component" value="Chromosome C02"/>
</dbReference>
<accession>A0A078K004</accession>
<dbReference type="Pfam" id="PF13839">
    <property type="entry name" value="PC-Esterase"/>
    <property type="match status" value="1"/>
</dbReference>
<feature type="domain" description="Trichome birefringence-like C-terminal" evidence="2">
    <location>
        <begin position="12"/>
        <end position="71"/>
    </location>
</feature>
<dbReference type="EMBL" id="HG994366">
    <property type="protein sequence ID" value="CAF1907188.1"/>
    <property type="molecule type" value="Genomic_DNA"/>
</dbReference>
<dbReference type="SMR" id="A0A078K004"/>
<evidence type="ECO:0000256" key="1">
    <source>
        <dbReference type="ARBA" id="ARBA00007727"/>
    </source>
</evidence>
<dbReference type="InterPro" id="IPR026057">
    <property type="entry name" value="TBL_C"/>
</dbReference>
<evidence type="ECO:0000313" key="3">
    <source>
        <dbReference type="EMBL" id="CAF1907188.1"/>
    </source>
</evidence>
<proteinExistence type="inferred from homology"/>
<dbReference type="PANTHER" id="PTHR32285">
    <property type="entry name" value="PROTEIN TRICHOME BIREFRINGENCE-LIKE 9-RELATED"/>
    <property type="match status" value="1"/>
</dbReference>
<name>A0A078K004_BRANA</name>
<dbReference type="InterPro" id="IPR029962">
    <property type="entry name" value="TBL"/>
</dbReference>
<dbReference type="AlphaFoldDB" id="A0A078K004"/>
<protein>
    <submittedName>
        <fullName evidence="3">(rape) hypothetical protein</fullName>
    </submittedName>
    <submittedName>
        <fullName evidence="4">BnaUnng04740D protein</fullName>
    </submittedName>
</protein>
<reference evidence="4" key="1">
    <citation type="journal article" date="2014" name="Science">
        <title>Plant genetics. Early allopolyploid evolution in the post-Neolithic Brassica napus oilseed genome.</title>
        <authorList>
            <person name="Chalhoub B."/>
            <person name="Denoeud F."/>
            <person name="Liu S."/>
            <person name="Parkin I.A."/>
            <person name="Tang H."/>
            <person name="Wang X."/>
            <person name="Chiquet J."/>
            <person name="Belcram H."/>
            <person name="Tong C."/>
            <person name="Samans B."/>
            <person name="Correa M."/>
            <person name="Da Silva C."/>
            <person name="Just J."/>
            <person name="Falentin C."/>
            <person name="Koh C.S."/>
            <person name="Le Clainche I."/>
            <person name="Bernard M."/>
            <person name="Bento P."/>
            <person name="Noel B."/>
            <person name="Labadie K."/>
            <person name="Alberti A."/>
            <person name="Charles M."/>
            <person name="Arnaud D."/>
            <person name="Guo H."/>
            <person name="Daviaud C."/>
            <person name="Alamery S."/>
            <person name="Jabbari K."/>
            <person name="Zhao M."/>
            <person name="Edger P.P."/>
            <person name="Chelaifa H."/>
            <person name="Tack D."/>
            <person name="Lassalle G."/>
            <person name="Mestiri I."/>
            <person name="Schnel N."/>
            <person name="Le Paslier M.C."/>
            <person name="Fan G."/>
            <person name="Renault V."/>
            <person name="Bayer P.E."/>
            <person name="Golicz A.A."/>
            <person name="Manoli S."/>
            <person name="Lee T.H."/>
            <person name="Thi V.H."/>
            <person name="Chalabi S."/>
            <person name="Hu Q."/>
            <person name="Fan C."/>
            <person name="Tollenaere R."/>
            <person name="Lu Y."/>
            <person name="Battail C."/>
            <person name="Shen J."/>
            <person name="Sidebottom C.H."/>
            <person name="Wang X."/>
            <person name="Canaguier A."/>
            <person name="Chauveau A."/>
            <person name="Berard A."/>
            <person name="Deniot G."/>
            <person name="Guan M."/>
            <person name="Liu Z."/>
            <person name="Sun F."/>
            <person name="Lim Y.P."/>
            <person name="Lyons E."/>
            <person name="Town C.D."/>
            <person name="Bancroft I."/>
            <person name="Wang X."/>
            <person name="Meng J."/>
            <person name="Ma J."/>
            <person name="Pires J.C."/>
            <person name="King G.J."/>
            <person name="Brunel D."/>
            <person name="Delourme R."/>
            <person name="Renard M."/>
            <person name="Aury J.M."/>
            <person name="Adams K.L."/>
            <person name="Batley J."/>
            <person name="Snowdon R.J."/>
            <person name="Tost J."/>
            <person name="Edwards D."/>
            <person name="Zhou Y."/>
            <person name="Hua W."/>
            <person name="Sharpe A.G."/>
            <person name="Paterson A.H."/>
            <person name="Guan C."/>
            <person name="Wincker P."/>
        </authorList>
    </citation>
    <scope>NUCLEOTIDE SEQUENCE [LARGE SCALE GENOMIC DNA]</scope>
</reference>
<reference evidence="3" key="3">
    <citation type="submission" date="2021-01" db="EMBL/GenBank/DDBJ databases">
        <authorList>
            <consortium name="Genoscope - CEA"/>
            <person name="William W."/>
        </authorList>
    </citation>
    <scope>NUCLEOTIDE SEQUENCE</scope>
</reference>
<evidence type="ECO:0000313" key="4">
    <source>
        <dbReference type="EMBL" id="CDY71945.1"/>
    </source>
</evidence>
<dbReference type="PANTHER" id="PTHR32285:SF57">
    <property type="entry name" value="XYLOGLUCAN O-ACETYLTRANSFERASE 1"/>
    <property type="match status" value="1"/>
</dbReference>
<evidence type="ECO:0000259" key="2">
    <source>
        <dbReference type="Pfam" id="PF13839"/>
    </source>
</evidence>
<dbReference type="EMBL" id="LK048228">
    <property type="protein sequence ID" value="CDY71945.1"/>
    <property type="molecule type" value="Genomic_DNA"/>
</dbReference>
<organism evidence="4">
    <name type="scientific">Brassica napus</name>
    <name type="common">Rape</name>
    <dbReference type="NCBI Taxonomy" id="3708"/>
    <lineage>
        <taxon>Eukaryota</taxon>
        <taxon>Viridiplantae</taxon>
        <taxon>Streptophyta</taxon>
        <taxon>Embryophyta</taxon>
        <taxon>Tracheophyta</taxon>
        <taxon>Spermatophyta</taxon>
        <taxon>Magnoliopsida</taxon>
        <taxon>eudicotyledons</taxon>
        <taxon>Gunneridae</taxon>
        <taxon>Pentapetalae</taxon>
        <taxon>rosids</taxon>
        <taxon>malvids</taxon>
        <taxon>Brassicales</taxon>
        <taxon>Brassicaceae</taxon>
        <taxon>Brassiceae</taxon>
        <taxon>Brassica</taxon>
    </lineage>
</organism>